<feature type="transmembrane region" description="Helical" evidence="11">
    <location>
        <begin position="58"/>
        <end position="81"/>
    </location>
</feature>
<keyword evidence="5 11" id="KW-0812">Transmembrane</keyword>
<evidence type="ECO:0000256" key="3">
    <source>
        <dbReference type="ARBA" id="ARBA00022448"/>
    </source>
</evidence>
<keyword evidence="3" id="KW-0813">Transport</keyword>
<evidence type="ECO:0000256" key="8">
    <source>
        <dbReference type="ARBA" id="ARBA00023136"/>
    </source>
</evidence>
<feature type="transmembrane region" description="Helical" evidence="11">
    <location>
        <begin position="380"/>
        <end position="400"/>
    </location>
</feature>
<sequence length="444" mass="47504">MSHHEQHQLAGQRPGPRQYVVASLVGNALEWYDFFLYATASAVVFGRLFFPADTDPLVGTLAAFAGFAVGFAARPLGGIIFGHIGDRMGRKRALVLTLTIMGISTALMGLLPTYAQIGLLAPALLIVLRIVQGIAAGGEWGGGVLLISENSTDSRRGMLAAFSQGGISLGFVLSSLAFFLVQLMPEPQFLAWGWRLPFLLSVVLLAVGAYIRFRLPESQEFTETRQNHSHHRVPALQALRTHPREILVAMGLRVAENGGSYIFLSFSIAYGVHVGVDKGLLLMAVAVSMLVSFGTYIFFGHLSDRIGRRPVYAFGAVGMIAMAFPFFAMIDANTPGIVILAFLIGNGLCHGAMIGVQPAFFHELFSAEVRYSAMAIAHELAAVFAGGLAPVIATALLLRFGSSVPVSIYLIGMALVTLVALAASRRMAGSTQHRNADRAPETVS</sequence>
<feature type="transmembrane region" description="Helical" evidence="11">
    <location>
        <begin position="336"/>
        <end position="360"/>
    </location>
</feature>
<keyword evidence="8 11" id="KW-0472">Membrane</keyword>
<dbReference type="CDD" id="cd17369">
    <property type="entry name" value="MFS_ShiA_like"/>
    <property type="match status" value="1"/>
</dbReference>
<comment type="similarity">
    <text evidence="2">Belongs to the major facilitator superfamily. Metabolite:H+ Symporter (MHS) family (TC 2.A.1.6) family.</text>
</comment>
<dbReference type="Pfam" id="PF07690">
    <property type="entry name" value="MFS_1"/>
    <property type="match status" value="1"/>
</dbReference>
<proteinExistence type="inferred from homology"/>
<comment type="function">
    <text evidence="9">May be a proton symporter involved in the uptake of osmolytes such as proline and glycine betaine.</text>
</comment>
<dbReference type="AlphaFoldDB" id="A0A7X6HEW2"/>
<dbReference type="RefSeq" id="WP_168485749.1">
    <property type="nucleotide sequence ID" value="NZ_JAAZSQ010000005.1"/>
</dbReference>
<dbReference type="EMBL" id="JAAZSQ010000005">
    <property type="protein sequence ID" value="NKX54407.1"/>
    <property type="molecule type" value="Genomic_DNA"/>
</dbReference>
<dbReference type="PANTHER" id="PTHR43045:SF1">
    <property type="entry name" value="SHIKIMATE TRANSPORTER"/>
    <property type="match status" value="1"/>
</dbReference>
<feature type="transmembrane region" description="Helical" evidence="11">
    <location>
        <begin position="93"/>
        <end position="111"/>
    </location>
</feature>
<organism evidence="13 14">
    <name type="scientific">Arthrobacter mobilis</name>
    <dbReference type="NCBI Taxonomy" id="2724944"/>
    <lineage>
        <taxon>Bacteria</taxon>
        <taxon>Bacillati</taxon>
        <taxon>Actinomycetota</taxon>
        <taxon>Actinomycetes</taxon>
        <taxon>Micrococcales</taxon>
        <taxon>Micrococcaceae</taxon>
        <taxon>Arthrobacter</taxon>
    </lineage>
</organism>
<dbReference type="PROSITE" id="PS50850">
    <property type="entry name" value="MFS"/>
    <property type="match status" value="1"/>
</dbReference>
<dbReference type="InterPro" id="IPR020846">
    <property type="entry name" value="MFS_dom"/>
</dbReference>
<feature type="transmembrane region" description="Helical" evidence="11">
    <location>
        <begin position="192"/>
        <end position="211"/>
    </location>
</feature>
<reference evidence="13 14" key="1">
    <citation type="submission" date="2020-04" db="EMBL/GenBank/DDBJ databases">
        <title>Arthrobacter sp. nov.</title>
        <authorList>
            <person name="Liu S."/>
        </authorList>
    </citation>
    <scope>NUCLEOTIDE SEQUENCE [LARGE SCALE GENOMIC DNA]</scope>
    <source>
        <strain evidence="13 14">E918</strain>
    </source>
</reference>
<dbReference type="InterPro" id="IPR011701">
    <property type="entry name" value="MFS"/>
</dbReference>
<evidence type="ECO:0000256" key="5">
    <source>
        <dbReference type="ARBA" id="ARBA00022692"/>
    </source>
</evidence>
<dbReference type="SUPFAM" id="SSF103473">
    <property type="entry name" value="MFS general substrate transporter"/>
    <property type="match status" value="1"/>
</dbReference>
<evidence type="ECO:0000256" key="4">
    <source>
        <dbReference type="ARBA" id="ARBA00022475"/>
    </source>
</evidence>
<name>A0A7X6HEW2_9MICC</name>
<keyword evidence="6" id="KW-0769">Symport</keyword>
<feature type="transmembrane region" description="Helical" evidence="11">
    <location>
        <begin position="123"/>
        <end position="147"/>
    </location>
</feature>
<accession>A0A7X6HEW2</accession>
<feature type="transmembrane region" description="Helical" evidence="11">
    <location>
        <begin position="279"/>
        <end position="299"/>
    </location>
</feature>
<feature type="transmembrane region" description="Helical" evidence="11">
    <location>
        <begin position="406"/>
        <end position="424"/>
    </location>
</feature>
<feature type="transmembrane region" description="Helical" evidence="11">
    <location>
        <begin position="311"/>
        <end position="330"/>
    </location>
</feature>
<evidence type="ECO:0000256" key="10">
    <source>
        <dbReference type="ARBA" id="ARBA00039918"/>
    </source>
</evidence>
<evidence type="ECO:0000256" key="6">
    <source>
        <dbReference type="ARBA" id="ARBA00022847"/>
    </source>
</evidence>
<dbReference type="InterPro" id="IPR005829">
    <property type="entry name" value="Sugar_transporter_CS"/>
</dbReference>
<dbReference type="FunFam" id="1.20.1250.20:FF:000001">
    <property type="entry name" value="Dicarboxylate MFS transporter"/>
    <property type="match status" value="1"/>
</dbReference>
<keyword evidence="14" id="KW-1185">Reference proteome</keyword>
<comment type="subcellular location">
    <subcellularLocation>
        <location evidence="1">Cell membrane</location>
        <topology evidence="1">Multi-pass membrane protein</topology>
    </subcellularLocation>
</comment>
<comment type="caution">
    <text evidence="13">The sequence shown here is derived from an EMBL/GenBank/DDBJ whole genome shotgun (WGS) entry which is preliminary data.</text>
</comment>
<dbReference type="PROSITE" id="PS00217">
    <property type="entry name" value="SUGAR_TRANSPORT_2"/>
    <property type="match status" value="1"/>
</dbReference>
<feature type="transmembrane region" description="Helical" evidence="11">
    <location>
        <begin position="159"/>
        <end position="180"/>
    </location>
</feature>
<feature type="domain" description="Major facilitator superfamily (MFS) profile" evidence="12">
    <location>
        <begin position="19"/>
        <end position="432"/>
    </location>
</feature>
<dbReference type="GO" id="GO:0005886">
    <property type="term" value="C:plasma membrane"/>
    <property type="evidence" value="ECO:0007669"/>
    <property type="project" value="UniProtKB-SubCell"/>
</dbReference>
<evidence type="ECO:0000256" key="2">
    <source>
        <dbReference type="ARBA" id="ARBA00008240"/>
    </source>
</evidence>
<keyword evidence="4" id="KW-1003">Cell membrane</keyword>
<dbReference type="Proteomes" id="UP000544090">
    <property type="component" value="Unassembled WGS sequence"/>
</dbReference>
<feature type="transmembrane region" description="Helical" evidence="11">
    <location>
        <begin position="254"/>
        <end position="273"/>
    </location>
</feature>
<dbReference type="InterPro" id="IPR036259">
    <property type="entry name" value="MFS_trans_sf"/>
</dbReference>
<evidence type="ECO:0000256" key="9">
    <source>
        <dbReference type="ARBA" id="ARBA00037295"/>
    </source>
</evidence>
<keyword evidence="7 11" id="KW-1133">Transmembrane helix</keyword>
<evidence type="ECO:0000256" key="11">
    <source>
        <dbReference type="SAM" id="Phobius"/>
    </source>
</evidence>
<dbReference type="GO" id="GO:0015293">
    <property type="term" value="F:symporter activity"/>
    <property type="evidence" value="ECO:0007669"/>
    <property type="project" value="UniProtKB-KW"/>
</dbReference>
<evidence type="ECO:0000259" key="12">
    <source>
        <dbReference type="PROSITE" id="PS50850"/>
    </source>
</evidence>
<dbReference type="Gene3D" id="1.20.1250.20">
    <property type="entry name" value="MFS general substrate transporter like domains"/>
    <property type="match status" value="2"/>
</dbReference>
<protein>
    <recommendedName>
        <fullName evidence="10">Putative proline/betaine transporter</fullName>
    </recommendedName>
</protein>
<evidence type="ECO:0000256" key="7">
    <source>
        <dbReference type="ARBA" id="ARBA00022989"/>
    </source>
</evidence>
<evidence type="ECO:0000313" key="13">
    <source>
        <dbReference type="EMBL" id="NKX54407.1"/>
    </source>
</evidence>
<gene>
    <name evidence="13" type="ORF">HGG74_07600</name>
</gene>
<evidence type="ECO:0000256" key="1">
    <source>
        <dbReference type="ARBA" id="ARBA00004651"/>
    </source>
</evidence>
<evidence type="ECO:0000313" key="14">
    <source>
        <dbReference type="Proteomes" id="UP000544090"/>
    </source>
</evidence>
<dbReference type="PANTHER" id="PTHR43045">
    <property type="entry name" value="SHIKIMATE TRANSPORTER"/>
    <property type="match status" value="1"/>
</dbReference>